<evidence type="ECO:0000256" key="3">
    <source>
        <dbReference type="SAM" id="Phobius"/>
    </source>
</evidence>
<keyword evidence="3" id="KW-1133">Transmembrane helix</keyword>
<keyword evidence="1" id="KW-0808">Transferase</keyword>
<gene>
    <name evidence="5" type="ORF">RHGRI_019020</name>
</gene>
<name>A0AAV6JB08_9ERIC</name>
<accession>A0AAV6JB08</accession>
<feature type="transmembrane region" description="Helical" evidence="3">
    <location>
        <begin position="41"/>
        <end position="62"/>
    </location>
</feature>
<dbReference type="GO" id="GO:0016757">
    <property type="term" value="F:glycosyltransferase activity"/>
    <property type="evidence" value="ECO:0007669"/>
    <property type="project" value="UniProtKB-KW"/>
</dbReference>
<dbReference type="Gene3D" id="3.40.50.2000">
    <property type="entry name" value="Glycogen Phosphorylase B"/>
    <property type="match status" value="1"/>
</dbReference>
<dbReference type="PANTHER" id="PTHR46635:SF1">
    <property type="entry name" value="GLYCOSYL TRANSFERASE FAMILY 1 PROTEIN"/>
    <property type="match status" value="1"/>
</dbReference>
<proteinExistence type="predicted"/>
<dbReference type="Proteomes" id="UP000823749">
    <property type="component" value="Chromosome 7"/>
</dbReference>
<protein>
    <recommendedName>
        <fullName evidence="4">Glycosyl transferase family 1 domain-containing protein</fullName>
    </recommendedName>
</protein>
<dbReference type="SUPFAM" id="SSF53756">
    <property type="entry name" value="UDP-Glycosyltransferase/glycogen phosphorylase"/>
    <property type="match status" value="1"/>
</dbReference>
<dbReference type="AlphaFoldDB" id="A0AAV6JB08"/>
<keyword evidence="1" id="KW-0328">Glycosyltransferase</keyword>
<keyword evidence="3" id="KW-0812">Transmembrane</keyword>
<comment type="caution">
    <text evidence="5">The sequence shown here is derived from an EMBL/GenBank/DDBJ whole genome shotgun (WGS) entry which is preliminary data.</text>
</comment>
<feature type="compositionally biased region" description="Basic and acidic residues" evidence="2">
    <location>
        <begin position="976"/>
        <end position="990"/>
    </location>
</feature>
<evidence type="ECO:0000313" key="5">
    <source>
        <dbReference type="EMBL" id="KAG5538286.1"/>
    </source>
</evidence>
<feature type="domain" description="Glycosyl transferase family 1" evidence="4">
    <location>
        <begin position="368"/>
        <end position="480"/>
    </location>
</feature>
<dbReference type="EMBL" id="JACTNZ010000007">
    <property type="protein sequence ID" value="KAG5538286.1"/>
    <property type="molecule type" value="Genomic_DNA"/>
</dbReference>
<feature type="region of interest" description="Disordered" evidence="2">
    <location>
        <begin position="974"/>
        <end position="1023"/>
    </location>
</feature>
<evidence type="ECO:0000256" key="2">
    <source>
        <dbReference type="SAM" id="MobiDB-lite"/>
    </source>
</evidence>
<keyword evidence="6" id="KW-1185">Reference proteome</keyword>
<sequence length="1023" mass="117789">MGSLVTGFSLKRDQNLLRSSPFGSKPRSRFARLVLFKRIDYLQWVCTVAVFFFFVALFQIFLPSSFMENSENSGRGGEVVYSGDLMLLKEIGGLDFGEDIMLEASKLLVKFQKESNEVNVSSRGGVRFGYRKPKLALVFADLLVDPQQILMVSVAVALREIGYEIEVYSLEDGPVLAIWKNMGVPVTIFKADVVVDWLSYDGTIVNSIEAREVLSHRFSLLQEPFKSVPLIWSIHEGTLATHLRQYMLSGQFELLNDWKNFFSRATVVVFPNYALPMFYSVCDSGNYFVIPGTPAGAWGAENFMESYKDNLRLRMDYGPDDFIIVIVGSHFFYSGLWLEHAFVLEALLPLLTDFPSDNNSNSYLKIIIVSGDLTGNYSVALEAIALNLRYPRNIVRHVVDEDADSVLSMADLVIYGSFLEEQFFPDILVKAMCHEKPIIAPNLSIIHKYVDDRVNGFLFPKENIRVLKQILSQVVSKGKLTTLARDIASMGKRTAENLMVSETIEGYASLLENVLKLPSEVALSKAVTEIPSKMKDKWQLQLFELIPNSTRKNRTLRSHKFLEKVEKQWTRNQTRGSGAVFGMNETSLYHFLEEEKQIVMANSRKRGEEEVLKDRTDQPRGTWEDVYRSARKADRSKNNLHERDDGELERTGQPLCIYEPFFGEGTWPFLHRSSLYRGVGLSNKGRRHGADDIDAPSRLPLLNNPYYRDVLGEYGAFFAIANRVDRIHKNAWIGFQSWRATARKDSLSKTAETALLDAIEARTHGDTLYFWVRMDMDPRNPLQQDFWSFCDAMNAGNCKSAFSETLRKMYSIKHDLTSLPPMPLDGDTWSVMNSWVLPTKSFMEFVMFSRMFVDALDAQFYEKHNQSGQCYLSLSKDKHCYSRVLELLINVWAYHSARRIVFVNPETGAMHEQHKLKNRRGQMWVKWFSYTTLKSMDEDLAEVYDSDQPRRRWLWPSTGEVFWQGVYEKERKRRNREREERTRLSKEKHDRMRKRNHQPIIGKYVKPPPEEGVEDSNSTVALR</sequence>
<dbReference type="InterPro" id="IPR001296">
    <property type="entry name" value="Glyco_trans_1"/>
</dbReference>
<keyword evidence="3" id="KW-0472">Membrane</keyword>
<reference evidence="5" key="1">
    <citation type="submission" date="2020-08" db="EMBL/GenBank/DDBJ databases">
        <title>Plant Genome Project.</title>
        <authorList>
            <person name="Zhang R.-G."/>
        </authorList>
    </citation>
    <scope>NUCLEOTIDE SEQUENCE</scope>
    <source>
        <strain evidence="5">WSP0</strain>
        <tissue evidence="5">Leaf</tissue>
    </source>
</reference>
<dbReference type="PANTHER" id="PTHR46635">
    <property type="entry name" value="GLYCOSYL TRANSFERASE FAMILY 1 PROTEIN"/>
    <property type="match status" value="1"/>
</dbReference>
<organism evidence="5 6">
    <name type="scientific">Rhododendron griersonianum</name>
    <dbReference type="NCBI Taxonomy" id="479676"/>
    <lineage>
        <taxon>Eukaryota</taxon>
        <taxon>Viridiplantae</taxon>
        <taxon>Streptophyta</taxon>
        <taxon>Embryophyta</taxon>
        <taxon>Tracheophyta</taxon>
        <taxon>Spermatophyta</taxon>
        <taxon>Magnoliopsida</taxon>
        <taxon>eudicotyledons</taxon>
        <taxon>Gunneridae</taxon>
        <taxon>Pentapetalae</taxon>
        <taxon>asterids</taxon>
        <taxon>Ericales</taxon>
        <taxon>Ericaceae</taxon>
        <taxon>Ericoideae</taxon>
        <taxon>Rhodoreae</taxon>
        <taxon>Rhododendron</taxon>
    </lineage>
</organism>
<evidence type="ECO:0000259" key="4">
    <source>
        <dbReference type="Pfam" id="PF00534"/>
    </source>
</evidence>
<evidence type="ECO:0000313" key="6">
    <source>
        <dbReference type="Proteomes" id="UP000823749"/>
    </source>
</evidence>
<dbReference type="Pfam" id="PF00534">
    <property type="entry name" value="Glycos_transf_1"/>
    <property type="match status" value="1"/>
</dbReference>
<evidence type="ECO:0000256" key="1">
    <source>
        <dbReference type="ARBA" id="ARBA00022676"/>
    </source>
</evidence>